<evidence type="ECO:0000313" key="2">
    <source>
        <dbReference type="Proteomes" id="UP000822688"/>
    </source>
</evidence>
<accession>A0A8T0I398</accession>
<comment type="caution">
    <text evidence="1">The sequence shown here is derived from an EMBL/GenBank/DDBJ whole genome shotgun (WGS) entry which is preliminary data.</text>
</comment>
<dbReference type="Proteomes" id="UP000822688">
    <property type="component" value="Chromosome 5"/>
</dbReference>
<name>A0A8T0I398_CERPU</name>
<evidence type="ECO:0000313" key="1">
    <source>
        <dbReference type="EMBL" id="KAG0577113.1"/>
    </source>
</evidence>
<protein>
    <submittedName>
        <fullName evidence="1">Uncharacterized protein</fullName>
    </submittedName>
</protein>
<organism evidence="1 2">
    <name type="scientific">Ceratodon purpureus</name>
    <name type="common">Fire moss</name>
    <name type="synonym">Dicranum purpureum</name>
    <dbReference type="NCBI Taxonomy" id="3225"/>
    <lineage>
        <taxon>Eukaryota</taxon>
        <taxon>Viridiplantae</taxon>
        <taxon>Streptophyta</taxon>
        <taxon>Embryophyta</taxon>
        <taxon>Bryophyta</taxon>
        <taxon>Bryophytina</taxon>
        <taxon>Bryopsida</taxon>
        <taxon>Dicranidae</taxon>
        <taxon>Pseudoditrichales</taxon>
        <taxon>Ditrichaceae</taxon>
        <taxon>Ceratodon</taxon>
    </lineage>
</organism>
<sequence>MISTFNGVVWFKASTSSVIRTANTLLKGKKLAKRMWKIGLSMHTLVKIGFIQSLQKLMPLTTQKTLAEKESFPSRRFGGIGNSSSNYYQFVKKNSRGRSPFSLVRVAINSINF</sequence>
<reference evidence="1" key="1">
    <citation type="submission" date="2020-06" db="EMBL/GenBank/DDBJ databases">
        <title>WGS assembly of Ceratodon purpureus strain R40.</title>
        <authorList>
            <person name="Carey S.B."/>
            <person name="Jenkins J."/>
            <person name="Shu S."/>
            <person name="Lovell J.T."/>
            <person name="Sreedasyam A."/>
            <person name="Maumus F."/>
            <person name="Tiley G.P."/>
            <person name="Fernandez-Pozo N."/>
            <person name="Barry K."/>
            <person name="Chen C."/>
            <person name="Wang M."/>
            <person name="Lipzen A."/>
            <person name="Daum C."/>
            <person name="Saski C.A."/>
            <person name="Payton A.C."/>
            <person name="Mcbreen J.C."/>
            <person name="Conrad R.E."/>
            <person name="Kollar L.M."/>
            <person name="Olsson S."/>
            <person name="Huttunen S."/>
            <person name="Landis J.B."/>
            <person name="Wickett N.J."/>
            <person name="Johnson M.G."/>
            <person name="Rensing S.A."/>
            <person name="Grimwood J."/>
            <person name="Schmutz J."/>
            <person name="Mcdaniel S.F."/>
        </authorList>
    </citation>
    <scope>NUCLEOTIDE SEQUENCE</scope>
    <source>
        <strain evidence="1">R40</strain>
    </source>
</reference>
<keyword evidence="2" id="KW-1185">Reference proteome</keyword>
<proteinExistence type="predicted"/>
<dbReference type="EMBL" id="CM026425">
    <property type="protein sequence ID" value="KAG0577113.1"/>
    <property type="molecule type" value="Genomic_DNA"/>
</dbReference>
<gene>
    <name evidence="1" type="ORF">KC19_5G131600</name>
</gene>
<dbReference type="AlphaFoldDB" id="A0A8T0I398"/>